<feature type="signal peptide" evidence="1">
    <location>
        <begin position="1"/>
        <end position="20"/>
    </location>
</feature>
<keyword evidence="1" id="KW-0732">Signal</keyword>
<accession>A0A7H0HYY1</accession>
<organism evidence="2 3">
    <name type="scientific">Streptomyces genisteinicus</name>
    <dbReference type="NCBI Taxonomy" id="2768068"/>
    <lineage>
        <taxon>Bacteria</taxon>
        <taxon>Bacillati</taxon>
        <taxon>Actinomycetota</taxon>
        <taxon>Actinomycetes</taxon>
        <taxon>Kitasatosporales</taxon>
        <taxon>Streptomycetaceae</taxon>
        <taxon>Streptomyces</taxon>
    </lineage>
</organism>
<sequence length="114" mass="12339">MRTRTTLIAAGLLATLTACGGDPAYTVVDVRDSGIMRTADLQQPDATRAEAEQAIRDYADTIEGPKWATVTLYSDLAEGELCRGIWVKDQETSEKLSGGSFTSDTWPALRVQCP</sequence>
<dbReference type="RefSeq" id="WP_187742811.1">
    <property type="nucleotide sequence ID" value="NZ_CP060825.1"/>
</dbReference>
<reference evidence="2 3" key="1">
    <citation type="submission" date="2020-08" db="EMBL/GenBank/DDBJ databases">
        <title>A novel species.</title>
        <authorList>
            <person name="Gao J."/>
        </authorList>
    </citation>
    <scope>NUCLEOTIDE SEQUENCE [LARGE SCALE GENOMIC DNA]</scope>
    <source>
        <strain evidence="2 3">CRPJ-33</strain>
    </source>
</reference>
<dbReference type="AlphaFoldDB" id="A0A7H0HYY1"/>
<keyword evidence="3" id="KW-1185">Reference proteome</keyword>
<name>A0A7H0HYY1_9ACTN</name>
<dbReference type="KEGG" id="sgj:IAG43_24305"/>
<dbReference type="PROSITE" id="PS51257">
    <property type="entry name" value="PROKAR_LIPOPROTEIN"/>
    <property type="match status" value="1"/>
</dbReference>
<evidence type="ECO:0000313" key="3">
    <source>
        <dbReference type="Proteomes" id="UP000516230"/>
    </source>
</evidence>
<evidence type="ECO:0008006" key="4">
    <source>
        <dbReference type="Google" id="ProtNLM"/>
    </source>
</evidence>
<dbReference type="EMBL" id="CP060825">
    <property type="protein sequence ID" value="QNP65747.1"/>
    <property type="molecule type" value="Genomic_DNA"/>
</dbReference>
<evidence type="ECO:0000256" key="1">
    <source>
        <dbReference type="SAM" id="SignalP"/>
    </source>
</evidence>
<gene>
    <name evidence="2" type="ORF">IAG43_24305</name>
</gene>
<proteinExistence type="predicted"/>
<dbReference type="Proteomes" id="UP000516230">
    <property type="component" value="Chromosome"/>
</dbReference>
<feature type="chain" id="PRO_5038444308" description="Lipoprotein" evidence="1">
    <location>
        <begin position="21"/>
        <end position="114"/>
    </location>
</feature>
<evidence type="ECO:0000313" key="2">
    <source>
        <dbReference type="EMBL" id="QNP65747.1"/>
    </source>
</evidence>
<protein>
    <recommendedName>
        <fullName evidence="4">Lipoprotein</fullName>
    </recommendedName>
</protein>